<dbReference type="Ensembl" id="ENSCCET00000011415.1">
    <property type="protein sequence ID" value="ENSCCEP00000007077.1"/>
    <property type="gene ID" value="ENSCCEG00000007489.1"/>
</dbReference>
<reference evidence="2" key="2">
    <citation type="submission" date="2025-09" db="UniProtKB">
        <authorList>
            <consortium name="Ensembl"/>
        </authorList>
    </citation>
    <scope>IDENTIFICATION</scope>
</reference>
<dbReference type="Proteomes" id="UP000694410">
    <property type="component" value="Unplaced"/>
</dbReference>
<evidence type="ECO:0000313" key="2">
    <source>
        <dbReference type="Ensembl" id="ENSCCEP00000007077.1"/>
    </source>
</evidence>
<sequence>VKIILNHLTALVLSRLMSPSYRKMLRISCPFHCREQAAQGTLLTPSHAFCSVPSLDVHPVLPTASPAPKLSSSIPGPQEYARGTFTRGKNDGQGLEPTPKASSHCWFRL</sequence>
<dbReference type="AlphaFoldDB" id="A0A8C0UHG1"/>
<protein>
    <submittedName>
        <fullName evidence="2">Uncharacterized protein</fullName>
    </submittedName>
</protein>
<accession>A0A8C0UHG1</accession>
<feature type="region of interest" description="Disordered" evidence="1">
    <location>
        <begin position="63"/>
        <end position="109"/>
    </location>
</feature>
<organism evidence="2 3">
    <name type="scientific">Cyanistes caeruleus</name>
    <name type="common">Eurasian blue tit</name>
    <name type="synonym">Parus caeruleus</name>
    <dbReference type="NCBI Taxonomy" id="156563"/>
    <lineage>
        <taxon>Eukaryota</taxon>
        <taxon>Metazoa</taxon>
        <taxon>Chordata</taxon>
        <taxon>Craniata</taxon>
        <taxon>Vertebrata</taxon>
        <taxon>Euteleostomi</taxon>
        <taxon>Archelosauria</taxon>
        <taxon>Archosauria</taxon>
        <taxon>Dinosauria</taxon>
        <taxon>Saurischia</taxon>
        <taxon>Theropoda</taxon>
        <taxon>Coelurosauria</taxon>
        <taxon>Aves</taxon>
        <taxon>Neognathae</taxon>
        <taxon>Neoaves</taxon>
        <taxon>Telluraves</taxon>
        <taxon>Australaves</taxon>
        <taxon>Passeriformes</taxon>
        <taxon>Paridae</taxon>
        <taxon>Cyanistes</taxon>
    </lineage>
</organism>
<proteinExistence type="predicted"/>
<name>A0A8C0UHG1_CYACU</name>
<keyword evidence="3" id="KW-1185">Reference proteome</keyword>
<evidence type="ECO:0000313" key="3">
    <source>
        <dbReference type="Proteomes" id="UP000694410"/>
    </source>
</evidence>
<evidence type="ECO:0000256" key="1">
    <source>
        <dbReference type="SAM" id="MobiDB-lite"/>
    </source>
</evidence>
<reference evidence="2" key="1">
    <citation type="submission" date="2025-08" db="UniProtKB">
        <authorList>
            <consortium name="Ensembl"/>
        </authorList>
    </citation>
    <scope>IDENTIFICATION</scope>
</reference>